<evidence type="ECO:0000256" key="1">
    <source>
        <dbReference type="ARBA" id="ARBA00022837"/>
    </source>
</evidence>
<comment type="caution">
    <text evidence="4">The sequence shown here is derived from an EMBL/GenBank/DDBJ whole genome shotgun (WGS) entry which is preliminary data.</text>
</comment>
<evidence type="ECO:0000256" key="2">
    <source>
        <dbReference type="SAM" id="MobiDB-lite"/>
    </source>
</evidence>
<dbReference type="InterPro" id="IPR002048">
    <property type="entry name" value="EF_hand_dom"/>
</dbReference>
<dbReference type="SMART" id="SM00054">
    <property type="entry name" value="EFh"/>
    <property type="match status" value="3"/>
</dbReference>
<feature type="domain" description="EF-hand" evidence="3">
    <location>
        <begin position="459"/>
        <end position="483"/>
    </location>
</feature>
<dbReference type="AlphaFoldDB" id="A0A812SA24"/>
<gene>
    <name evidence="4" type="primary">CPK24</name>
    <name evidence="4" type="ORF">SNAT2548_LOCUS26514</name>
</gene>
<dbReference type="GO" id="GO:0005509">
    <property type="term" value="F:calcium ion binding"/>
    <property type="evidence" value="ECO:0007669"/>
    <property type="project" value="InterPro"/>
</dbReference>
<sequence length="630" mass="71972">MDDKVGPVTLDGKHEVAALIRSRFLQHLKDAGGGSVLRGWRSSLDPDFHQRAARQDVCKMVLAANLEGGEAAAHVLLTQFGTCESLSLVEIAPEAGVLVCRFRRFLAQFGNIRKFLEDMQAAGNMELSFDGFAALCRRHGFDPGAHDLRDLFSLCSKGKDHLSPEDFLFLETDENVRQQEITRQSQLKFTKQDVHHAFLAEAYKEDRGRSVSNRHRLAPRPWHDRAFETLPQVISRRNQSWFHEKKSKNAEARQQFLKYIRRNYGSEVRAWRRALDPDATFQLTLTTFKRWFRNETNLRESIDLQTLWRSLDRDGSGCLGMEELAPQSAATLGCFRKWLRGRLGSCASAWEHEAVSDAFSNLHAEGSWVSRTKLLINAFAKAIKQIGWRPILDQQTRLALLASLDYFGCGFLSRSDLEWLDAWEPPEWLYSEPDGEAWVQLRRLIMGRYEHPLAAWRGLLDRDDSNSVSWSEFKEACRRVGFQGNIGGAWRTLDDDLSGTITLREFDAASAKILTSFKAWCDLHYGSFEHLFKSMDKDRSGGVSFSELRRACRNGGWKGNVHVLFKCLDVDNYGDGQRTIELEELQFLDSWDPLEDEPLEEHLNQADETARMPARRSQLSQSSPVLPKLV</sequence>
<dbReference type="PROSITE" id="PS00018">
    <property type="entry name" value="EF_HAND_1"/>
    <property type="match status" value="2"/>
</dbReference>
<keyword evidence="1" id="KW-0106">Calcium</keyword>
<feature type="domain" description="EF-hand" evidence="3">
    <location>
        <begin position="523"/>
        <end position="558"/>
    </location>
</feature>
<feature type="compositionally biased region" description="Basic and acidic residues" evidence="2">
    <location>
        <begin position="600"/>
        <end position="610"/>
    </location>
</feature>
<protein>
    <submittedName>
        <fullName evidence="4">CPK24 protein</fullName>
    </submittedName>
</protein>
<keyword evidence="5" id="KW-1185">Reference proteome</keyword>
<dbReference type="Pfam" id="PF13202">
    <property type="entry name" value="EF-hand_5"/>
    <property type="match status" value="1"/>
</dbReference>
<organism evidence="4 5">
    <name type="scientific">Symbiodinium natans</name>
    <dbReference type="NCBI Taxonomy" id="878477"/>
    <lineage>
        <taxon>Eukaryota</taxon>
        <taxon>Sar</taxon>
        <taxon>Alveolata</taxon>
        <taxon>Dinophyceae</taxon>
        <taxon>Suessiales</taxon>
        <taxon>Symbiodiniaceae</taxon>
        <taxon>Symbiodinium</taxon>
    </lineage>
</organism>
<dbReference type="InterPro" id="IPR018247">
    <property type="entry name" value="EF_Hand_1_Ca_BS"/>
</dbReference>
<dbReference type="InterPro" id="IPR011992">
    <property type="entry name" value="EF-hand-dom_pair"/>
</dbReference>
<dbReference type="Proteomes" id="UP000604046">
    <property type="component" value="Unassembled WGS sequence"/>
</dbReference>
<dbReference type="SUPFAM" id="SSF47473">
    <property type="entry name" value="EF-hand"/>
    <property type="match status" value="2"/>
</dbReference>
<evidence type="ECO:0000259" key="3">
    <source>
        <dbReference type="PROSITE" id="PS50222"/>
    </source>
</evidence>
<dbReference type="Gene3D" id="1.10.238.10">
    <property type="entry name" value="EF-hand"/>
    <property type="match status" value="2"/>
</dbReference>
<evidence type="ECO:0000313" key="5">
    <source>
        <dbReference type="Proteomes" id="UP000604046"/>
    </source>
</evidence>
<feature type="region of interest" description="Disordered" evidence="2">
    <location>
        <begin position="600"/>
        <end position="630"/>
    </location>
</feature>
<accession>A0A812SA24</accession>
<dbReference type="OrthoDB" id="186625at2759"/>
<name>A0A812SA24_9DINO</name>
<dbReference type="EMBL" id="CAJNDS010002434">
    <property type="protein sequence ID" value="CAE7472138.1"/>
    <property type="molecule type" value="Genomic_DNA"/>
</dbReference>
<dbReference type="PROSITE" id="PS50222">
    <property type="entry name" value="EF_HAND_2"/>
    <property type="match status" value="2"/>
</dbReference>
<proteinExistence type="predicted"/>
<reference evidence="4" key="1">
    <citation type="submission" date="2021-02" db="EMBL/GenBank/DDBJ databases">
        <authorList>
            <person name="Dougan E. K."/>
            <person name="Rhodes N."/>
            <person name="Thang M."/>
            <person name="Chan C."/>
        </authorList>
    </citation>
    <scope>NUCLEOTIDE SEQUENCE</scope>
</reference>
<evidence type="ECO:0000313" key="4">
    <source>
        <dbReference type="EMBL" id="CAE7472138.1"/>
    </source>
</evidence>